<evidence type="ECO:0000313" key="5">
    <source>
        <dbReference type="Proteomes" id="UP001515480"/>
    </source>
</evidence>
<accession>A0AB34ITD9</accession>
<dbReference type="InterPro" id="IPR016197">
    <property type="entry name" value="Chromo-like_dom_sf"/>
</dbReference>
<dbReference type="PANTHER" id="PTHR22812">
    <property type="entry name" value="CHROMOBOX PROTEIN"/>
    <property type="match status" value="1"/>
</dbReference>
<dbReference type="PROSITE" id="PS50013">
    <property type="entry name" value="CHROMO_2"/>
    <property type="match status" value="1"/>
</dbReference>
<proteinExistence type="predicted"/>
<dbReference type="PROSITE" id="PS00598">
    <property type="entry name" value="CHROMO_1"/>
    <property type="match status" value="1"/>
</dbReference>
<organism evidence="4 5">
    <name type="scientific">Prymnesium parvum</name>
    <name type="common">Toxic golden alga</name>
    <dbReference type="NCBI Taxonomy" id="97485"/>
    <lineage>
        <taxon>Eukaryota</taxon>
        <taxon>Haptista</taxon>
        <taxon>Haptophyta</taxon>
        <taxon>Prymnesiophyceae</taxon>
        <taxon>Prymnesiales</taxon>
        <taxon>Prymnesiaceae</taxon>
        <taxon>Prymnesium</taxon>
    </lineage>
</organism>
<sequence>MYEPEKVVAQRLAKGVSQFLVKWVGYESKDNTWEPIENLAGCEDIIADFKEREKTRQLLSNLQKNDSRLRLQGMEARLLRGKATKKTSKVEQYGLLLV</sequence>
<dbReference type="InterPro" id="IPR000953">
    <property type="entry name" value="Chromo/chromo_shadow_dom"/>
</dbReference>
<dbReference type="Gene3D" id="2.40.50.40">
    <property type="match status" value="1"/>
</dbReference>
<comment type="caution">
    <text evidence="4">The sequence shown here is derived from an EMBL/GenBank/DDBJ whole genome shotgun (WGS) entry which is preliminary data.</text>
</comment>
<dbReference type="InterPro" id="IPR051219">
    <property type="entry name" value="Heterochromatin_chromo-domain"/>
</dbReference>
<evidence type="ECO:0000256" key="2">
    <source>
        <dbReference type="ARBA" id="ARBA00023242"/>
    </source>
</evidence>
<evidence type="ECO:0000259" key="3">
    <source>
        <dbReference type="PROSITE" id="PS50013"/>
    </source>
</evidence>
<evidence type="ECO:0000256" key="1">
    <source>
        <dbReference type="ARBA" id="ARBA00004123"/>
    </source>
</evidence>
<comment type="subcellular location">
    <subcellularLocation>
        <location evidence="1">Nucleus</location>
    </subcellularLocation>
</comment>
<dbReference type="EMBL" id="JBGBPQ010000018">
    <property type="protein sequence ID" value="KAL1507092.1"/>
    <property type="molecule type" value="Genomic_DNA"/>
</dbReference>
<keyword evidence="5" id="KW-1185">Reference proteome</keyword>
<dbReference type="Proteomes" id="UP001515480">
    <property type="component" value="Unassembled WGS sequence"/>
</dbReference>
<dbReference type="SUPFAM" id="SSF54160">
    <property type="entry name" value="Chromo domain-like"/>
    <property type="match status" value="1"/>
</dbReference>
<dbReference type="InterPro" id="IPR023779">
    <property type="entry name" value="Chromodomain_CS"/>
</dbReference>
<gene>
    <name evidence="4" type="ORF">AB1Y20_007951</name>
</gene>
<reference evidence="4 5" key="1">
    <citation type="journal article" date="2024" name="Science">
        <title>Giant polyketide synthase enzymes in the biosynthesis of giant marine polyether toxins.</title>
        <authorList>
            <person name="Fallon T.R."/>
            <person name="Shende V.V."/>
            <person name="Wierzbicki I.H."/>
            <person name="Pendleton A.L."/>
            <person name="Watervoot N.F."/>
            <person name="Auber R.P."/>
            <person name="Gonzalez D.J."/>
            <person name="Wisecaver J.H."/>
            <person name="Moore B.S."/>
        </authorList>
    </citation>
    <scope>NUCLEOTIDE SEQUENCE [LARGE SCALE GENOMIC DNA]</scope>
    <source>
        <strain evidence="4 5">12B1</strain>
    </source>
</reference>
<dbReference type="GO" id="GO:0005634">
    <property type="term" value="C:nucleus"/>
    <property type="evidence" value="ECO:0007669"/>
    <property type="project" value="UniProtKB-SubCell"/>
</dbReference>
<feature type="domain" description="Chromo" evidence="3">
    <location>
        <begin position="2"/>
        <end position="61"/>
    </location>
</feature>
<keyword evidence="2" id="KW-0539">Nucleus</keyword>
<dbReference type="SMART" id="SM00298">
    <property type="entry name" value="CHROMO"/>
    <property type="match status" value="1"/>
</dbReference>
<dbReference type="AlphaFoldDB" id="A0AB34ITD9"/>
<name>A0AB34ITD9_PRYPA</name>
<protein>
    <recommendedName>
        <fullName evidence="3">Chromo domain-containing protein</fullName>
    </recommendedName>
</protein>
<dbReference type="CDD" id="cd00024">
    <property type="entry name" value="CD_CSD"/>
    <property type="match status" value="1"/>
</dbReference>
<dbReference type="InterPro" id="IPR023780">
    <property type="entry name" value="Chromo_domain"/>
</dbReference>
<dbReference type="Pfam" id="PF00385">
    <property type="entry name" value="Chromo"/>
    <property type="match status" value="1"/>
</dbReference>
<evidence type="ECO:0000313" key="4">
    <source>
        <dbReference type="EMBL" id="KAL1507092.1"/>
    </source>
</evidence>